<keyword evidence="4" id="KW-1185">Reference proteome</keyword>
<dbReference type="Gene3D" id="2.160.20.120">
    <property type="match status" value="1"/>
</dbReference>
<name>A0A0P7ARG2_9FLAO</name>
<protein>
    <recommendedName>
        <fullName evidence="2">Putative auto-transporter adhesin head GIN domain-containing protein</fullName>
    </recommendedName>
</protein>
<comment type="caution">
    <text evidence="3">The sequence shown here is derived from an EMBL/GenBank/DDBJ whole genome shotgun (WGS) entry which is preliminary data.</text>
</comment>
<dbReference type="Proteomes" id="UP000050280">
    <property type="component" value="Unassembled WGS sequence"/>
</dbReference>
<feature type="domain" description="Putative auto-transporter adhesin head GIN" evidence="2">
    <location>
        <begin position="43"/>
        <end position="228"/>
    </location>
</feature>
<dbReference type="Pfam" id="PF10988">
    <property type="entry name" value="DUF2807"/>
    <property type="match status" value="1"/>
</dbReference>
<dbReference type="AlphaFoldDB" id="A0A0P7ARG2"/>
<evidence type="ECO:0000259" key="2">
    <source>
        <dbReference type="Pfam" id="PF10988"/>
    </source>
</evidence>
<organism evidence="3 4">
    <name type="scientific">Croceitalea dokdonensis DOKDO 023</name>
    <dbReference type="NCBI Taxonomy" id="1300341"/>
    <lineage>
        <taxon>Bacteria</taxon>
        <taxon>Pseudomonadati</taxon>
        <taxon>Bacteroidota</taxon>
        <taxon>Flavobacteriia</taxon>
        <taxon>Flavobacteriales</taxon>
        <taxon>Flavobacteriaceae</taxon>
        <taxon>Croceitalea</taxon>
    </lineage>
</organism>
<dbReference type="EMBL" id="LDJX01000009">
    <property type="protein sequence ID" value="KPM30434.1"/>
    <property type="molecule type" value="Genomic_DNA"/>
</dbReference>
<proteinExistence type="predicted"/>
<feature type="region of interest" description="Disordered" evidence="1">
    <location>
        <begin position="223"/>
        <end position="244"/>
    </location>
</feature>
<evidence type="ECO:0000313" key="3">
    <source>
        <dbReference type="EMBL" id="KPM30434.1"/>
    </source>
</evidence>
<reference evidence="3 4" key="1">
    <citation type="submission" date="2015-09" db="EMBL/GenBank/DDBJ databases">
        <title>Genome sequence of the marine flavobacterium Croceitalea dokdonensis DOKDO 023 that contains proton- and sodium-pumping rhodopsins.</title>
        <authorList>
            <person name="Kwon S.-K."/>
            <person name="Lee H.K."/>
            <person name="Kwak M.-J."/>
            <person name="Kim J.F."/>
        </authorList>
    </citation>
    <scope>NUCLEOTIDE SEQUENCE [LARGE SCALE GENOMIC DNA]</scope>
    <source>
        <strain evidence="3 4">DOKDO 023</strain>
    </source>
</reference>
<dbReference type="PATRIC" id="fig|1300341.3.peg.3594"/>
<accession>A0A0P7ARG2</accession>
<evidence type="ECO:0000313" key="4">
    <source>
        <dbReference type="Proteomes" id="UP000050280"/>
    </source>
</evidence>
<gene>
    <name evidence="3" type="ORF">I595_3455</name>
</gene>
<dbReference type="PANTHER" id="PTHR39200:SF1">
    <property type="entry name" value="AUTO-TRANSPORTER ADHESIN HEAD GIN DOMAIN-CONTAINING PROTEIN-RELATED"/>
    <property type="match status" value="1"/>
</dbReference>
<sequence>MNIMRTKLTITIALLFLVATNAQWGKRIKGNGKTVTIERTVGEYDAIAVSGWFDVELVSGPEGDISIKGEENLLEYIKTEVKDGKLTIKTSKGVNLKPSNWNSGIYVTVPIESVRMVSLSGSGDVTTNTVIKANNFETSISGSGDISLAIEATNVAASLSGSGDINLSGTAVNFDVSVSGSGDINAYALEAENVNAQVSGSADIKVTAKDMLKARVSGSGDITYKGSPRKVDSKTAGSGDIEAY</sequence>
<dbReference type="InterPro" id="IPR021255">
    <property type="entry name" value="DUF2807"/>
</dbReference>
<dbReference type="STRING" id="1300341.I595_3455"/>
<evidence type="ECO:0000256" key="1">
    <source>
        <dbReference type="SAM" id="MobiDB-lite"/>
    </source>
</evidence>
<dbReference type="PANTHER" id="PTHR39200">
    <property type="entry name" value="HYPOTHETICAL EXPORTED PROTEIN"/>
    <property type="match status" value="1"/>
</dbReference>